<evidence type="ECO:0000256" key="3">
    <source>
        <dbReference type="SAM" id="Phobius"/>
    </source>
</evidence>
<feature type="compositionally biased region" description="Polar residues" evidence="2">
    <location>
        <begin position="688"/>
        <end position="705"/>
    </location>
</feature>
<feature type="compositionally biased region" description="Low complexity" evidence="2">
    <location>
        <begin position="140"/>
        <end position="152"/>
    </location>
</feature>
<sequence>MKVPTAKSCVHGVAIILLHPIQLITLSLTLSLTLHHHSLLQLLPTPIGLLPPSHHSKPYTCSITLSFSSSGTRPLPCHCNLTQHNRTSMDIIPGKIRKRGCSSSASSSSSVLHNYRFKRTILVGKRGGSSTPVPTWKLMSSRSPLRPLGSSPKYPPPQTAAKPRQPPVSARKLAATLWEMNEIPSPSVRSKKEVRVRERVARSMRSGSLPPHLSDPSHSPVSERMDRSGTGSRQRRTPSVSHRPRITEHHVGPLDSLSNVSLMEIETRSRAQTPASSAIGVKSRLKDVSNALTTSKELLKIINRMWGHEDRPSSSMSLISALHTELERARLQVNQLIQEQRLEQNEINYLMKCFAEEKAAWKSKEQEIVEAAIESVAGELDVERKLRRRLESLNKKLGRELADTKASLLKVAKELESEKRAREIIEQVCDELARDADEDKSEIEQQKRVSTKVCEEVVKEKEIMQLSDRLREERAQKKLSEAKYQLEEKNAAVDTLRNQLEAFLGSKQVKEKGRSSTHLNDEEIAAYLSRSRLSSHFVEDKEDDGGEVDNGVECEEESAESDLHSIELNMDNNNKSYKWSYPSESRFDTRRYPIEEEVKGSRRSTSGRASRRSTSLQRSISDGIEWGVQAEKLQYSDGIDWESFYELEKQAQGKGYGDEMQGYKSVKGLRDQILASSRLGSSRGYASPTRQFSQPWPSRDLTNNFPERPATAQGNGPKSRLGEARGEGQSVRKSKRSASLDAERSFSSFEFSLVDSPWLLKLQHSLLKFSFDPTFRDGGFRVCLVCFNFENLRNVTTIG</sequence>
<keyword evidence="3" id="KW-0812">Transmembrane</keyword>
<feature type="region of interest" description="Disordered" evidence="2">
    <location>
        <begin position="186"/>
        <end position="245"/>
    </location>
</feature>
<feature type="region of interest" description="Disordered" evidence="2">
    <location>
        <begin position="536"/>
        <end position="568"/>
    </location>
</feature>
<feature type="transmembrane region" description="Helical" evidence="3">
    <location>
        <begin position="12"/>
        <end position="34"/>
    </location>
</feature>
<dbReference type="Proteomes" id="UP001189624">
    <property type="component" value="Chromosome 1"/>
</dbReference>
<name>A0AA86RXH2_9FABA</name>
<dbReference type="EMBL" id="OY731398">
    <property type="protein sequence ID" value="CAJ1884321.1"/>
    <property type="molecule type" value="Genomic_DNA"/>
</dbReference>
<feature type="region of interest" description="Disordered" evidence="2">
    <location>
        <begin position="126"/>
        <end position="169"/>
    </location>
</feature>
<dbReference type="InterPro" id="IPR043424">
    <property type="entry name" value="BLT-like"/>
</dbReference>
<keyword evidence="3" id="KW-1133">Transmembrane helix</keyword>
<dbReference type="Gramene" id="rna-AYBTSS11_LOCUS2762">
    <property type="protein sequence ID" value="CAJ1884321.1"/>
    <property type="gene ID" value="gene-AYBTSS11_LOCUS2762"/>
</dbReference>
<gene>
    <name evidence="4" type="ORF">AYBTSS11_LOCUS2762</name>
</gene>
<evidence type="ECO:0000256" key="1">
    <source>
        <dbReference type="SAM" id="Coils"/>
    </source>
</evidence>
<evidence type="ECO:0000313" key="5">
    <source>
        <dbReference type="Proteomes" id="UP001189624"/>
    </source>
</evidence>
<feature type="coiled-coil region" evidence="1">
    <location>
        <begin position="319"/>
        <end position="346"/>
    </location>
</feature>
<protein>
    <submittedName>
        <fullName evidence="4">Uncharacterized protein</fullName>
    </submittedName>
</protein>
<feature type="compositionally biased region" description="Acidic residues" evidence="2">
    <location>
        <begin position="540"/>
        <end position="560"/>
    </location>
</feature>
<organism evidence="4 5">
    <name type="scientific">Sphenostylis stenocarpa</name>
    <dbReference type="NCBI Taxonomy" id="92480"/>
    <lineage>
        <taxon>Eukaryota</taxon>
        <taxon>Viridiplantae</taxon>
        <taxon>Streptophyta</taxon>
        <taxon>Embryophyta</taxon>
        <taxon>Tracheophyta</taxon>
        <taxon>Spermatophyta</taxon>
        <taxon>Magnoliopsida</taxon>
        <taxon>eudicotyledons</taxon>
        <taxon>Gunneridae</taxon>
        <taxon>Pentapetalae</taxon>
        <taxon>rosids</taxon>
        <taxon>fabids</taxon>
        <taxon>Fabales</taxon>
        <taxon>Fabaceae</taxon>
        <taxon>Papilionoideae</taxon>
        <taxon>50 kb inversion clade</taxon>
        <taxon>NPAAA clade</taxon>
        <taxon>indigoferoid/millettioid clade</taxon>
        <taxon>Phaseoleae</taxon>
        <taxon>Sphenostylis</taxon>
    </lineage>
</organism>
<feature type="region of interest" description="Disordered" evidence="2">
    <location>
        <begin position="680"/>
        <end position="737"/>
    </location>
</feature>
<keyword evidence="3" id="KW-0472">Membrane</keyword>
<keyword evidence="5" id="KW-1185">Reference proteome</keyword>
<feature type="compositionally biased region" description="Low complexity" evidence="2">
    <location>
        <begin position="203"/>
        <end position="220"/>
    </location>
</feature>
<feature type="coiled-coil region" evidence="1">
    <location>
        <begin position="383"/>
        <end position="499"/>
    </location>
</feature>
<evidence type="ECO:0000256" key="2">
    <source>
        <dbReference type="SAM" id="MobiDB-lite"/>
    </source>
</evidence>
<feature type="compositionally biased region" description="Polar residues" evidence="2">
    <location>
        <begin position="229"/>
        <end position="240"/>
    </location>
</feature>
<keyword evidence="1" id="KW-0175">Coiled coil</keyword>
<feature type="compositionally biased region" description="Low complexity" evidence="2">
    <location>
        <begin position="603"/>
        <end position="615"/>
    </location>
</feature>
<dbReference type="PANTHER" id="PTHR31071:SF7">
    <property type="entry name" value="OS04G0382800 PROTEIN"/>
    <property type="match status" value="1"/>
</dbReference>
<reference evidence="4" key="1">
    <citation type="submission" date="2023-10" db="EMBL/GenBank/DDBJ databases">
        <authorList>
            <person name="Domelevo Entfellner J.-B."/>
        </authorList>
    </citation>
    <scope>NUCLEOTIDE SEQUENCE</scope>
</reference>
<feature type="region of interest" description="Disordered" evidence="2">
    <location>
        <begin position="597"/>
        <end position="616"/>
    </location>
</feature>
<feature type="compositionally biased region" description="Basic and acidic residues" evidence="2">
    <location>
        <begin position="190"/>
        <end position="201"/>
    </location>
</feature>
<evidence type="ECO:0000313" key="4">
    <source>
        <dbReference type="EMBL" id="CAJ1884321.1"/>
    </source>
</evidence>
<dbReference type="AlphaFoldDB" id="A0AA86RXH2"/>
<dbReference type="PANTHER" id="PTHR31071">
    <property type="entry name" value="GB|AAF24581.1"/>
    <property type="match status" value="1"/>
</dbReference>
<proteinExistence type="predicted"/>
<accession>A0AA86RXH2</accession>